<keyword evidence="2 7" id="KW-0813">Transport</keyword>
<name>A0A285RPE3_9HYPH</name>
<organism evidence="10 11">
    <name type="scientific">Stappia indica</name>
    <dbReference type="NCBI Taxonomy" id="538381"/>
    <lineage>
        <taxon>Bacteria</taxon>
        <taxon>Pseudomonadati</taxon>
        <taxon>Pseudomonadota</taxon>
        <taxon>Alphaproteobacteria</taxon>
        <taxon>Hyphomicrobiales</taxon>
        <taxon>Stappiaceae</taxon>
        <taxon>Stappia</taxon>
    </lineage>
</organism>
<keyword evidence="11" id="KW-1185">Reference proteome</keyword>
<comment type="similarity">
    <text evidence="7">Belongs to the TRAP transporter small permease family.</text>
</comment>
<dbReference type="EMBL" id="OBML01000002">
    <property type="protein sequence ID" value="SOB95754.1"/>
    <property type="molecule type" value="Genomic_DNA"/>
</dbReference>
<dbReference type="InterPro" id="IPR055348">
    <property type="entry name" value="DctQ"/>
</dbReference>
<feature type="transmembrane region" description="Helical" evidence="7">
    <location>
        <begin position="79"/>
        <end position="99"/>
    </location>
</feature>
<dbReference type="Pfam" id="PF04290">
    <property type="entry name" value="DctQ"/>
    <property type="match status" value="1"/>
</dbReference>
<evidence type="ECO:0000256" key="7">
    <source>
        <dbReference type="RuleBase" id="RU369079"/>
    </source>
</evidence>
<evidence type="ECO:0000256" key="4">
    <source>
        <dbReference type="ARBA" id="ARBA00022692"/>
    </source>
</evidence>
<comment type="subunit">
    <text evidence="7">The complex comprises the extracytoplasmic solute receptor protein and the two transmembrane proteins.</text>
</comment>
<dbReference type="GO" id="GO:0022857">
    <property type="term" value="F:transmembrane transporter activity"/>
    <property type="evidence" value="ECO:0007669"/>
    <property type="project" value="UniProtKB-UniRule"/>
</dbReference>
<protein>
    <recommendedName>
        <fullName evidence="7">TRAP transporter small permease protein</fullName>
    </recommendedName>
</protein>
<evidence type="ECO:0000256" key="5">
    <source>
        <dbReference type="ARBA" id="ARBA00022989"/>
    </source>
</evidence>
<keyword evidence="4 7" id="KW-0812">Transmembrane</keyword>
<evidence type="ECO:0000256" key="6">
    <source>
        <dbReference type="ARBA" id="ARBA00023136"/>
    </source>
</evidence>
<evidence type="ECO:0000259" key="9">
    <source>
        <dbReference type="Pfam" id="PF04290"/>
    </source>
</evidence>
<feature type="transmembrane region" description="Helical" evidence="7">
    <location>
        <begin position="26"/>
        <end position="59"/>
    </location>
</feature>
<dbReference type="Proteomes" id="UP000219331">
    <property type="component" value="Unassembled WGS sequence"/>
</dbReference>
<evidence type="ECO:0000256" key="2">
    <source>
        <dbReference type="ARBA" id="ARBA00022448"/>
    </source>
</evidence>
<dbReference type="OrthoDB" id="6158950at2"/>
<sequence>MSTTSTLGPGALLGALRRTSDTVNRATILVCAVLLAVMLLVSAAGIVLELGLALAGHFGRASLFDSGPLAFAYANTRPSLFRLFLPWLGMLSITVAFKYGEHIAILAVARLLPRWAARLAQAVNLAAIGIFAIALLWYGIGFFREATNLYIISSSLQVAHHWTAASVPVAGAILCLHLVDGMALLEERGAISAAAEEVEAAEAELEFGDGPPTGPIHTDTDSAGADADDAGPAPGRRIAEVAG</sequence>
<keyword evidence="6 7" id="KW-0472">Membrane</keyword>
<dbReference type="STRING" id="538381.GCA_001696535_03482"/>
<evidence type="ECO:0000313" key="11">
    <source>
        <dbReference type="Proteomes" id="UP000219331"/>
    </source>
</evidence>
<comment type="caution">
    <text evidence="7">Lacks conserved residue(s) required for the propagation of feature annotation.</text>
</comment>
<evidence type="ECO:0000256" key="8">
    <source>
        <dbReference type="SAM" id="MobiDB-lite"/>
    </source>
</evidence>
<feature type="region of interest" description="Disordered" evidence="8">
    <location>
        <begin position="202"/>
        <end position="234"/>
    </location>
</feature>
<evidence type="ECO:0000256" key="3">
    <source>
        <dbReference type="ARBA" id="ARBA00022475"/>
    </source>
</evidence>
<evidence type="ECO:0000313" key="10">
    <source>
        <dbReference type="EMBL" id="SOB95754.1"/>
    </source>
</evidence>
<keyword evidence="3" id="KW-1003">Cell membrane</keyword>
<proteinExistence type="inferred from homology"/>
<accession>A0A285RPE3</accession>
<feature type="domain" description="Tripartite ATP-independent periplasmic transporters DctQ component" evidence="9">
    <location>
        <begin position="81"/>
        <end position="180"/>
    </location>
</feature>
<comment type="subcellular location">
    <subcellularLocation>
        <location evidence="7">Cell inner membrane</location>
        <topology evidence="7">Multi-pass membrane protein</topology>
    </subcellularLocation>
    <subcellularLocation>
        <location evidence="1">Cell membrane</location>
        <topology evidence="1">Multi-pass membrane protein</topology>
    </subcellularLocation>
</comment>
<feature type="transmembrane region" description="Helical" evidence="7">
    <location>
        <begin position="119"/>
        <end position="140"/>
    </location>
</feature>
<reference evidence="10 11" key="1">
    <citation type="submission" date="2017-08" db="EMBL/GenBank/DDBJ databases">
        <authorList>
            <person name="de Groot N.N."/>
        </authorList>
    </citation>
    <scope>NUCLEOTIDE SEQUENCE [LARGE SCALE GENOMIC DNA]</scope>
    <source>
        <strain evidence="10 11">USBA 352</strain>
    </source>
</reference>
<dbReference type="RefSeq" id="WP_067222509.1">
    <property type="nucleotide sequence ID" value="NZ_JAJGNR010000005.1"/>
</dbReference>
<comment type="function">
    <text evidence="7">Part of the tripartite ATP-independent periplasmic (TRAP) transport system.</text>
</comment>
<dbReference type="GO" id="GO:0005886">
    <property type="term" value="C:plasma membrane"/>
    <property type="evidence" value="ECO:0007669"/>
    <property type="project" value="UniProtKB-SubCell"/>
</dbReference>
<evidence type="ECO:0000256" key="1">
    <source>
        <dbReference type="ARBA" id="ARBA00004651"/>
    </source>
</evidence>
<dbReference type="AlphaFoldDB" id="A0A285RPE3"/>
<keyword evidence="7" id="KW-0997">Cell inner membrane</keyword>
<feature type="compositionally biased region" description="Low complexity" evidence="8">
    <location>
        <begin position="221"/>
        <end position="234"/>
    </location>
</feature>
<gene>
    <name evidence="10" type="ORF">SAMN05421512_10225</name>
</gene>
<keyword evidence="5 7" id="KW-1133">Transmembrane helix</keyword>